<proteinExistence type="predicted"/>
<name>K6V2A9_PLACD</name>
<keyword evidence="2" id="KW-0812">Transmembrane</keyword>
<evidence type="ECO:0000313" key="4">
    <source>
        <dbReference type="Proteomes" id="UP000006319"/>
    </source>
</evidence>
<keyword evidence="2" id="KW-0472">Membrane</keyword>
<dbReference type="KEGG" id="pcy:PCYB_001330"/>
<reference evidence="3 4" key="1">
    <citation type="journal article" date="2012" name="Nat. Genet.">
        <title>Plasmodium cynomolgi genome sequences provide insight into Plasmodium vivax and the monkey malaria clade.</title>
        <authorList>
            <person name="Tachibana S."/>
            <person name="Sullivan S.A."/>
            <person name="Kawai S."/>
            <person name="Nakamura S."/>
            <person name="Kim H.R."/>
            <person name="Goto N."/>
            <person name="Arisue N."/>
            <person name="Palacpac N.M.Q."/>
            <person name="Honma H."/>
            <person name="Yagi M."/>
            <person name="Tougan T."/>
            <person name="Katakai Y."/>
            <person name="Kaneko O."/>
            <person name="Mita T."/>
            <person name="Kita K."/>
            <person name="Yasutomi Y."/>
            <person name="Sutton P.L."/>
            <person name="Shakhbatyan R."/>
            <person name="Horii T."/>
            <person name="Yasunaga T."/>
            <person name="Barnwell J.W."/>
            <person name="Escalante A.A."/>
            <person name="Carlton J.M."/>
            <person name="Tanabe K."/>
        </authorList>
    </citation>
    <scope>NUCLEOTIDE SEQUENCE [LARGE SCALE GENOMIC DNA]</scope>
    <source>
        <strain evidence="3 4">B</strain>
    </source>
</reference>
<dbReference type="AlphaFoldDB" id="K6V2A9"/>
<evidence type="ECO:0000313" key="3">
    <source>
        <dbReference type="EMBL" id="GAB69385.1"/>
    </source>
</evidence>
<feature type="region of interest" description="Disordered" evidence="1">
    <location>
        <begin position="1"/>
        <end position="60"/>
    </location>
</feature>
<evidence type="ECO:0000256" key="2">
    <source>
        <dbReference type="SAM" id="Phobius"/>
    </source>
</evidence>
<protein>
    <recommendedName>
        <fullName evidence="5">CYIR protein</fullName>
    </recommendedName>
</protein>
<keyword evidence="2" id="KW-1133">Transmembrane helix</keyword>
<feature type="transmembrane region" description="Helical" evidence="2">
    <location>
        <begin position="119"/>
        <end position="140"/>
    </location>
</feature>
<keyword evidence="4" id="KW-1185">Reference proteome</keyword>
<feature type="non-terminal residue" evidence="3">
    <location>
        <position position="188"/>
    </location>
</feature>
<evidence type="ECO:0000256" key="1">
    <source>
        <dbReference type="SAM" id="MobiDB-lite"/>
    </source>
</evidence>
<dbReference type="EMBL" id="DF157117">
    <property type="protein sequence ID" value="GAB69385.1"/>
    <property type="molecule type" value="Genomic_DNA"/>
</dbReference>
<accession>K6V2A9</accession>
<dbReference type="Proteomes" id="UP000006319">
    <property type="component" value="Unassembled WGS sequence"/>
</dbReference>
<dbReference type="GeneID" id="14695932"/>
<feature type="non-terminal residue" evidence="3">
    <location>
        <position position="1"/>
    </location>
</feature>
<gene>
    <name evidence="3" type="ORF">PCYB_001330</name>
</gene>
<dbReference type="VEuPathDB" id="PlasmoDB:PCYB_001330"/>
<sequence length="188" mass="20094">SAKDSGKSAEKDSLGGDDSKGFPISPGTGREASSEKAVSLPGSGSEPSNHVGLTGPQHQAGREAITKSGVMASTVGQLPNGNNGGLFADHGIVHTALTGEVLGSSNIFQKISKVLKSDYFRHSLTGASAIGVLIFLFYFFKVITNFILKCEYLVGRNQIKGIRRKENARIITTKHMKKIFQDMDLNIQ</sequence>
<feature type="compositionally biased region" description="Basic and acidic residues" evidence="1">
    <location>
        <begin position="1"/>
        <end position="20"/>
    </location>
</feature>
<dbReference type="RefSeq" id="XP_004227608.1">
    <property type="nucleotide sequence ID" value="XM_004227560.1"/>
</dbReference>
<evidence type="ECO:0008006" key="5">
    <source>
        <dbReference type="Google" id="ProtNLM"/>
    </source>
</evidence>
<organism evidence="3 4">
    <name type="scientific">Plasmodium cynomolgi (strain B)</name>
    <dbReference type="NCBI Taxonomy" id="1120755"/>
    <lineage>
        <taxon>Eukaryota</taxon>
        <taxon>Sar</taxon>
        <taxon>Alveolata</taxon>
        <taxon>Apicomplexa</taxon>
        <taxon>Aconoidasida</taxon>
        <taxon>Haemosporida</taxon>
        <taxon>Plasmodiidae</taxon>
        <taxon>Plasmodium</taxon>
        <taxon>Plasmodium (Plasmodium)</taxon>
    </lineage>
</organism>